<comment type="caution">
    <text evidence="2">The sequence shown here is derived from an EMBL/GenBank/DDBJ whole genome shotgun (WGS) entry which is preliminary data.</text>
</comment>
<keyword evidence="1" id="KW-0812">Transmembrane</keyword>
<dbReference type="NCBIfam" id="NF008115">
    <property type="entry name" value="PRK10862.1"/>
    <property type="match status" value="1"/>
</dbReference>
<keyword evidence="1" id="KW-1133">Transmembrane helix</keyword>
<dbReference type="InterPro" id="IPR026268">
    <property type="entry name" value="RseC"/>
</dbReference>
<reference evidence="3" key="1">
    <citation type="journal article" date="2019" name="Int. J. Syst. Evol. Microbiol.">
        <title>The Global Catalogue of Microorganisms (GCM) 10K type strain sequencing project: providing services to taxonomists for standard genome sequencing and annotation.</title>
        <authorList>
            <consortium name="The Broad Institute Genomics Platform"/>
            <consortium name="The Broad Institute Genome Sequencing Center for Infectious Disease"/>
            <person name="Wu L."/>
            <person name="Ma J."/>
        </authorList>
    </citation>
    <scope>NUCLEOTIDE SEQUENCE [LARGE SCALE GENOMIC DNA]</scope>
    <source>
        <strain evidence="3">JCM 17201</strain>
    </source>
</reference>
<evidence type="ECO:0000256" key="1">
    <source>
        <dbReference type="SAM" id="Phobius"/>
    </source>
</evidence>
<evidence type="ECO:0000313" key="2">
    <source>
        <dbReference type="EMBL" id="GAA3906712.1"/>
    </source>
</evidence>
<evidence type="ECO:0000313" key="3">
    <source>
        <dbReference type="Proteomes" id="UP001499994"/>
    </source>
</evidence>
<dbReference type="RefSeq" id="WP_279023800.1">
    <property type="nucleotide sequence ID" value="NZ_BAABDG010000007.1"/>
</dbReference>
<organism evidence="2 3">
    <name type="scientific">Gibbsiella dentisursi</name>
    <dbReference type="NCBI Taxonomy" id="796890"/>
    <lineage>
        <taxon>Bacteria</taxon>
        <taxon>Pseudomonadati</taxon>
        <taxon>Pseudomonadota</taxon>
        <taxon>Gammaproteobacteria</taxon>
        <taxon>Enterobacterales</taxon>
        <taxon>Yersiniaceae</taxon>
        <taxon>Gibbsiella</taxon>
    </lineage>
</organism>
<dbReference type="PANTHER" id="PTHR35867">
    <property type="entry name" value="PROTEIN RSEC"/>
    <property type="match status" value="1"/>
</dbReference>
<dbReference type="InterPro" id="IPR007359">
    <property type="entry name" value="SigmaE_reg_RseC_MucC"/>
</dbReference>
<name>A0ABP7LSR2_9GAMM</name>
<proteinExistence type="predicted"/>
<keyword evidence="3" id="KW-1185">Reference proteome</keyword>
<dbReference type="PIRSF" id="PIRSF004923">
    <property type="entry name" value="RseC"/>
    <property type="match status" value="1"/>
</dbReference>
<dbReference type="Pfam" id="PF04246">
    <property type="entry name" value="RseC_MucC"/>
    <property type="match status" value="1"/>
</dbReference>
<accession>A0ABP7LSR2</accession>
<dbReference type="EMBL" id="BAABDG010000007">
    <property type="protein sequence ID" value="GAA3906712.1"/>
    <property type="molecule type" value="Genomic_DNA"/>
</dbReference>
<gene>
    <name evidence="2" type="primary">rseC</name>
    <name evidence="2" type="ORF">GCM10022405_34960</name>
</gene>
<feature type="transmembrane region" description="Helical" evidence="1">
    <location>
        <begin position="106"/>
        <end position="126"/>
    </location>
</feature>
<dbReference type="Proteomes" id="UP001499994">
    <property type="component" value="Unassembled WGS sequence"/>
</dbReference>
<feature type="transmembrane region" description="Helical" evidence="1">
    <location>
        <begin position="80"/>
        <end position="100"/>
    </location>
</feature>
<protein>
    <submittedName>
        <fullName evidence="2">SoxR-reducing system protein RseC</fullName>
    </submittedName>
</protein>
<dbReference type="PANTHER" id="PTHR35867:SF1">
    <property type="entry name" value="PROTEIN RSEC"/>
    <property type="match status" value="1"/>
</dbReference>
<sequence length="159" mass="16658">MMKEWATVVSWQQGVAVLRCEPKAGGCGSCQARSGCGARALNELAPETQHQLQVHIAQPVVPGQRIEVGITEGSLLRSAMLVYLAPLLGILLGAAMLQWLMGSDNAALLGALAGGCGAFLVVRRLAGRLSAQASYQPVVLQIGLPPGAMREPPEQHSPL</sequence>
<keyword evidence="1" id="KW-0472">Membrane</keyword>